<protein>
    <submittedName>
        <fullName evidence="1">Uncharacterized protein</fullName>
    </submittedName>
</protein>
<proteinExistence type="predicted"/>
<reference evidence="1 2" key="1">
    <citation type="submission" date="2018-03" db="EMBL/GenBank/DDBJ databases">
        <title>Draft genome sequence of Rohu Carp (Labeo rohita).</title>
        <authorList>
            <person name="Das P."/>
            <person name="Kushwaha B."/>
            <person name="Joshi C.G."/>
            <person name="Kumar D."/>
            <person name="Nagpure N.S."/>
            <person name="Sahoo L."/>
            <person name="Das S.P."/>
            <person name="Bit A."/>
            <person name="Patnaik S."/>
            <person name="Meher P.K."/>
            <person name="Jayasankar P."/>
            <person name="Koringa P.G."/>
            <person name="Patel N.V."/>
            <person name="Hinsu A.T."/>
            <person name="Kumar R."/>
            <person name="Pandey M."/>
            <person name="Agarwal S."/>
            <person name="Srivastava S."/>
            <person name="Singh M."/>
            <person name="Iquebal M.A."/>
            <person name="Jaiswal S."/>
            <person name="Angadi U.B."/>
            <person name="Kumar N."/>
            <person name="Raza M."/>
            <person name="Shah T.M."/>
            <person name="Rai A."/>
            <person name="Jena J.K."/>
        </authorList>
    </citation>
    <scope>NUCLEOTIDE SEQUENCE [LARGE SCALE GENOMIC DNA]</scope>
    <source>
        <strain evidence="1">DASCIFA01</strain>
        <tissue evidence="1">Testis</tissue>
    </source>
</reference>
<dbReference type="AlphaFoldDB" id="A0A498MNV9"/>
<dbReference type="Proteomes" id="UP000290572">
    <property type="component" value="Unassembled WGS sequence"/>
</dbReference>
<evidence type="ECO:0000313" key="1">
    <source>
        <dbReference type="EMBL" id="RXN21322.1"/>
    </source>
</evidence>
<comment type="caution">
    <text evidence="1">The sequence shown here is derived from an EMBL/GenBank/DDBJ whole genome shotgun (WGS) entry which is preliminary data.</text>
</comment>
<dbReference type="EMBL" id="QBIY01012613">
    <property type="protein sequence ID" value="RXN21322.1"/>
    <property type="molecule type" value="Genomic_DNA"/>
</dbReference>
<gene>
    <name evidence="1" type="ORF">ROHU_024243</name>
</gene>
<name>A0A498MNV9_LABRO</name>
<keyword evidence="2" id="KW-1185">Reference proteome</keyword>
<accession>A0A498MNV9</accession>
<organism evidence="1 2">
    <name type="scientific">Labeo rohita</name>
    <name type="common">Indian major carp</name>
    <name type="synonym">Cyprinus rohita</name>
    <dbReference type="NCBI Taxonomy" id="84645"/>
    <lineage>
        <taxon>Eukaryota</taxon>
        <taxon>Metazoa</taxon>
        <taxon>Chordata</taxon>
        <taxon>Craniata</taxon>
        <taxon>Vertebrata</taxon>
        <taxon>Euteleostomi</taxon>
        <taxon>Actinopterygii</taxon>
        <taxon>Neopterygii</taxon>
        <taxon>Teleostei</taxon>
        <taxon>Ostariophysi</taxon>
        <taxon>Cypriniformes</taxon>
        <taxon>Cyprinidae</taxon>
        <taxon>Labeoninae</taxon>
        <taxon>Labeonini</taxon>
        <taxon>Labeo</taxon>
    </lineage>
</organism>
<evidence type="ECO:0000313" key="2">
    <source>
        <dbReference type="Proteomes" id="UP000290572"/>
    </source>
</evidence>
<sequence length="91" mass="10567">MDSGQYVYHEMLNNRSKTVNRSVQLADGDQYRLDKLSPGLLYLEQVCRMLENIAKLQQQNYSLQKEVEILKSQHAEIKGEQGLRENLLQVS</sequence>